<protein>
    <submittedName>
        <fullName evidence="2">Uncharacterized protein</fullName>
    </submittedName>
</protein>
<accession>A0A820D061</accession>
<feature type="non-terminal residue" evidence="2">
    <location>
        <position position="52"/>
    </location>
</feature>
<reference evidence="2" key="1">
    <citation type="submission" date="2021-02" db="EMBL/GenBank/DDBJ databases">
        <authorList>
            <person name="Nowell W R."/>
        </authorList>
    </citation>
    <scope>NUCLEOTIDE SEQUENCE</scope>
</reference>
<evidence type="ECO:0000313" key="3">
    <source>
        <dbReference type="Proteomes" id="UP000663842"/>
    </source>
</evidence>
<gene>
    <name evidence="2" type="ORF">UXM345_LOCUS29198</name>
    <name evidence="1" type="ORF">XDN619_LOCUS35069</name>
</gene>
<proteinExistence type="predicted"/>
<dbReference type="EMBL" id="CAJOBF010007067">
    <property type="protein sequence ID" value="CAF4222791.1"/>
    <property type="molecule type" value="Genomic_DNA"/>
</dbReference>
<organism evidence="2 3">
    <name type="scientific">Rotaria magnacalcarata</name>
    <dbReference type="NCBI Taxonomy" id="392030"/>
    <lineage>
        <taxon>Eukaryota</taxon>
        <taxon>Metazoa</taxon>
        <taxon>Spiralia</taxon>
        <taxon>Gnathifera</taxon>
        <taxon>Rotifera</taxon>
        <taxon>Eurotatoria</taxon>
        <taxon>Bdelloidea</taxon>
        <taxon>Philodinida</taxon>
        <taxon>Philodinidae</taxon>
        <taxon>Rotaria</taxon>
    </lineage>
</organism>
<dbReference type="EMBL" id="CAJNRG010018052">
    <property type="protein sequence ID" value="CAF2246234.1"/>
    <property type="molecule type" value="Genomic_DNA"/>
</dbReference>
<evidence type="ECO:0000313" key="2">
    <source>
        <dbReference type="EMBL" id="CAF4222791.1"/>
    </source>
</evidence>
<sequence length="52" mass="6021">MSYSLTENFKQTKPEYIDDKALIDIVEKVEEAAFWGDIKPTHKEDLKTTTTT</sequence>
<comment type="caution">
    <text evidence="2">The sequence shown here is derived from an EMBL/GenBank/DDBJ whole genome shotgun (WGS) entry which is preliminary data.</text>
</comment>
<dbReference type="Proteomes" id="UP000663842">
    <property type="component" value="Unassembled WGS sequence"/>
</dbReference>
<dbReference type="AlphaFoldDB" id="A0A820D061"/>
<evidence type="ECO:0000313" key="1">
    <source>
        <dbReference type="EMBL" id="CAF2246234.1"/>
    </source>
</evidence>
<dbReference type="Proteomes" id="UP000663887">
    <property type="component" value="Unassembled WGS sequence"/>
</dbReference>
<name>A0A820D061_9BILA</name>